<dbReference type="AlphaFoldDB" id="A0A0F9WNJ3"/>
<evidence type="ECO:0000313" key="1">
    <source>
        <dbReference type="EMBL" id="KKN80233.1"/>
    </source>
</evidence>
<accession>A0A0F9WNJ3</accession>
<organism evidence="1">
    <name type="scientific">marine sediment metagenome</name>
    <dbReference type="NCBI Taxonomy" id="412755"/>
    <lineage>
        <taxon>unclassified sequences</taxon>
        <taxon>metagenomes</taxon>
        <taxon>ecological metagenomes</taxon>
    </lineage>
</organism>
<reference evidence="1" key="1">
    <citation type="journal article" date="2015" name="Nature">
        <title>Complex archaea that bridge the gap between prokaryotes and eukaryotes.</title>
        <authorList>
            <person name="Spang A."/>
            <person name="Saw J.H."/>
            <person name="Jorgensen S.L."/>
            <person name="Zaremba-Niedzwiedzka K."/>
            <person name="Martijn J."/>
            <person name="Lind A.E."/>
            <person name="van Eijk R."/>
            <person name="Schleper C."/>
            <person name="Guy L."/>
            <person name="Ettema T.J."/>
        </authorList>
    </citation>
    <scope>NUCLEOTIDE SEQUENCE</scope>
</reference>
<name>A0A0F9WNJ3_9ZZZZ</name>
<gene>
    <name evidence="1" type="ORF">LCGC14_0332020</name>
</gene>
<protein>
    <submittedName>
        <fullName evidence="1">Uncharacterized protein</fullName>
    </submittedName>
</protein>
<dbReference type="EMBL" id="LAZR01000234">
    <property type="protein sequence ID" value="KKN80233.1"/>
    <property type="molecule type" value="Genomic_DNA"/>
</dbReference>
<sequence length="167" mass="19022">MTDENGAALPARTYAQVVKDFIQDSEVFSPEGKADLVKWIEWFELFPGTGKFDPVDSTTVIRYYPVYKQVIGHYTAEMKALLAQVEAGRARAFSRCRSQARKNMPKPTVADVEMVANTDRGYMDAVDRAIMLQQHVDMMMAMAFSLPPELITQYANNERSERRQDTQ</sequence>
<comment type="caution">
    <text evidence="1">The sequence shown here is derived from an EMBL/GenBank/DDBJ whole genome shotgun (WGS) entry which is preliminary data.</text>
</comment>
<proteinExistence type="predicted"/>